<dbReference type="RefSeq" id="WP_136403159.1">
    <property type="nucleotide sequence ID" value="NZ_SSNZ01000003.1"/>
</dbReference>
<gene>
    <name evidence="2" type="ORF">E6C50_10370</name>
</gene>
<dbReference type="Pfam" id="PF17931">
    <property type="entry name" value="TetR_C_23"/>
    <property type="match status" value="1"/>
</dbReference>
<evidence type="ECO:0000313" key="3">
    <source>
        <dbReference type="Proteomes" id="UP000307507"/>
    </source>
</evidence>
<proteinExistence type="predicted"/>
<dbReference type="InterPro" id="IPR036271">
    <property type="entry name" value="Tet_transcr_reg_TetR-rel_C_sf"/>
</dbReference>
<organism evidence="2 3">
    <name type="scientific">Flavobacterium supellecticarium</name>
    <dbReference type="NCBI Taxonomy" id="2565924"/>
    <lineage>
        <taxon>Bacteria</taxon>
        <taxon>Pseudomonadati</taxon>
        <taxon>Bacteroidota</taxon>
        <taxon>Flavobacteriia</taxon>
        <taxon>Flavobacteriales</taxon>
        <taxon>Flavobacteriaceae</taxon>
        <taxon>Flavobacterium</taxon>
    </lineage>
</organism>
<feature type="domain" description="Tetracyclin repressor-like C-terminal" evidence="1">
    <location>
        <begin position="91"/>
        <end position="216"/>
    </location>
</feature>
<reference evidence="2 3" key="1">
    <citation type="submission" date="2019-04" db="EMBL/GenBank/DDBJ databases">
        <title>Flavobacterium sp. nov. isolated from construction timber.</title>
        <authorList>
            <person name="Lin S.-Y."/>
            <person name="Chang C.-T."/>
            <person name="Young C.-C."/>
        </authorList>
    </citation>
    <scope>NUCLEOTIDE SEQUENCE [LARGE SCALE GENOMIC DNA]</scope>
    <source>
        <strain evidence="2 3">CC-CTC003</strain>
    </source>
</reference>
<dbReference type="AlphaFoldDB" id="A0A4S3ZXJ0"/>
<dbReference type="SUPFAM" id="SSF48498">
    <property type="entry name" value="Tetracyclin repressor-like, C-terminal domain"/>
    <property type="match status" value="1"/>
</dbReference>
<dbReference type="InterPro" id="IPR041673">
    <property type="entry name" value="TetR_C_23"/>
</dbReference>
<sequence>MAVTKRTNGKKESVTEDTIITNYMNQVLEKHQEPVSVFLFCKENKIEETTFYSFFTSLDGIRETIWIKLFENAVTSLKNDEAFATYSNRNKLLALYFTFFEILTLNRSYVYFVLKENEKGLHNLKQLRKLRNRFKKFLKEEIQAQFADKHEKIDKVAKPVLTEAAWVQFLFILKFWIDDTSVGFEKTDIMIEKAVKAAFDVLDTTPLESLFDLGKFVWKERFN</sequence>
<name>A0A4S3ZXJ0_9FLAO</name>
<comment type="caution">
    <text evidence="2">The sequence shown here is derived from an EMBL/GenBank/DDBJ whole genome shotgun (WGS) entry which is preliminary data.</text>
</comment>
<keyword evidence="3" id="KW-1185">Reference proteome</keyword>
<protein>
    <submittedName>
        <fullName evidence="2">TetR/AcrR family transcriptional regulator</fullName>
    </submittedName>
</protein>
<dbReference type="EMBL" id="SSNZ01000003">
    <property type="protein sequence ID" value="THF50618.1"/>
    <property type="molecule type" value="Genomic_DNA"/>
</dbReference>
<evidence type="ECO:0000259" key="1">
    <source>
        <dbReference type="Pfam" id="PF17931"/>
    </source>
</evidence>
<dbReference type="OrthoDB" id="977687at2"/>
<evidence type="ECO:0000313" key="2">
    <source>
        <dbReference type="EMBL" id="THF50618.1"/>
    </source>
</evidence>
<dbReference type="Proteomes" id="UP000307507">
    <property type="component" value="Unassembled WGS sequence"/>
</dbReference>
<accession>A0A4S3ZXJ0</accession>
<dbReference type="Gene3D" id="1.10.357.10">
    <property type="entry name" value="Tetracycline Repressor, domain 2"/>
    <property type="match status" value="1"/>
</dbReference>